<dbReference type="Pfam" id="PF04542">
    <property type="entry name" value="Sigma70_r2"/>
    <property type="match status" value="1"/>
</dbReference>
<dbReference type="GO" id="GO:0006352">
    <property type="term" value="P:DNA-templated transcription initiation"/>
    <property type="evidence" value="ECO:0007669"/>
    <property type="project" value="InterPro"/>
</dbReference>
<dbReference type="KEGG" id="sesp:BN6_82200"/>
<evidence type="ECO:0000256" key="5">
    <source>
        <dbReference type="SAM" id="MobiDB-lite"/>
    </source>
</evidence>
<evidence type="ECO:0000313" key="7">
    <source>
        <dbReference type="EMBL" id="CCH35437.1"/>
    </source>
</evidence>
<proteinExistence type="predicted"/>
<evidence type="ECO:0000256" key="2">
    <source>
        <dbReference type="ARBA" id="ARBA00023082"/>
    </source>
</evidence>
<protein>
    <recommendedName>
        <fullName evidence="6">RNA polymerase sigma-70 region 2 domain-containing protein</fullName>
    </recommendedName>
</protein>
<dbReference type="HOGENOM" id="CLU_293709_0_0_11"/>
<keyword evidence="4" id="KW-0804">Transcription</keyword>
<keyword evidence="3" id="KW-0238">DNA-binding</keyword>
<dbReference type="InterPro" id="IPR007627">
    <property type="entry name" value="RNA_pol_sigma70_r2"/>
</dbReference>
<dbReference type="PANTHER" id="PTHR43133">
    <property type="entry name" value="RNA POLYMERASE ECF-TYPE SIGMA FACTO"/>
    <property type="match status" value="1"/>
</dbReference>
<evidence type="ECO:0000313" key="8">
    <source>
        <dbReference type="Proteomes" id="UP000006281"/>
    </source>
</evidence>
<dbReference type="EMBL" id="HE804045">
    <property type="protein sequence ID" value="CCH35437.1"/>
    <property type="molecule type" value="Genomic_DNA"/>
</dbReference>
<dbReference type="Gene3D" id="1.10.1740.10">
    <property type="match status" value="1"/>
</dbReference>
<dbReference type="PANTHER" id="PTHR43133:SF8">
    <property type="entry name" value="RNA POLYMERASE SIGMA FACTOR HI_1459-RELATED"/>
    <property type="match status" value="1"/>
</dbReference>
<organism evidence="7 8">
    <name type="scientific">Saccharothrix espanaensis (strain ATCC 51144 / DSM 44229 / JCM 9112 / NBRC 15066 / NRRL 15764)</name>
    <dbReference type="NCBI Taxonomy" id="1179773"/>
    <lineage>
        <taxon>Bacteria</taxon>
        <taxon>Bacillati</taxon>
        <taxon>Actinomycetota</taxon>
        <taxon>Actinomycetes</taxon>
        <taxon>Pseudonocardiales</taxon>
        <taxon>Pseudonocardiaceae</taxon>
        <taxon>Saccharothrix</taxon>
    </lineage>
</organism>
<dbReference type="InterPro" id="IPR013325">
    <property type="entry name" value="RNA_pol_sigma_r2"/>
</dbReference>
<keyword evidence="2" id="KW-0731">Sigma factor</keyword>
<evidence type="ECO:0000259" key="6">
    <source>
        <dbReference type="Pfam" id="PF04542"/>
    </source>
</evidence>
<feature type="compositionally biased region" description="Low complexity" evidence="5">
    <location>
        <begin position="365"/>
        <end position="387"/>
    </location>
</feature>
<evidence type="ECO:0000256" key="3">
    <source>
        <dbReference type="ARBA" id="ARBA00023125"/>
    </source>
</evidence>
<sequence>MADEDLPLLDRLRAGDHDARHELFARCQSKVTPFLRNRVDHADDADDLAGEVVVRALEGLRNGQEPRELDAWLIGIARNVLKAHYSRDKFRDDREVPEDLAAEPEDVDDLVARERVLAVLADSLAGVPDGLRPVMAAHIRLTVGTGHLVVGAELAAALGVRRSQADRQLGRAREAAGKAIAAYVVARIGRQHCAALAALTDQPFDPKQRDLVLSHAETCAECARRRQDAHDYARWALGPGLVGFADDDENRRTAIAFLGRGPEVAAPKAGLLGTIGARVAGLPGVDALTRAVQENPGVVRVAVGAVGLVAAAIIAVIATEPEPPGVAALPPDPPVGGTYAPAPDLPPTVTRTPAPEVVPIVAVATTTRQSATARPTIAPPTTARPTTVPVPPSTAPPVAPPSSPAPPAHAPPRSEPTTPPTSPPPGVAAPAKWAYARVEPANSPIGVETELIAGWQWGTPQPITVTRQDVGVYRLRVPGQASDESVAHATVTFHQAAQPVGCVVRENQAVGPDQVVVVACHNGGTPFTTRFDLVLAEPDEGVVVVRPDAPVRRLGPGLYEADLGTATGAGYAQITPYGPDDVRCQSGGIHGSVLRVRCTADSTWAATYVEGVAPAGPIGAYAQTTGTAPDLRIDPARSYNSTGGAFTLHRLGLGQYRVLVKGVGLPGGTVLSGASRTGTCHTANWNAFAHPLNEAWVDVQCVDDAGRAADLPFGVAVYRKPLGPDERLGPLRPADPGPARPGWGYAQVHHHGYALGVPVQVHPNHQWSTWGGTLPGNDPWWARKMALLRTGTGVYTVRMPGLGAPGAVAHVTPIAQTADTCVVRDQGVDGPDGLVGVNCFGPAGTPKDLPFHVYLGVPRSAAVTSEQATRLGVGVWRVPAADVGYVQVTPVGGEFARCRAELAAEVLVHCDRDVRWQLSHVRGTGLHEDDVPSAYLTADAAGLVERAHGPAPTVTRTATGRYVVEYASLGNRIVWPADSVQVTALGAEPRTCRATALNSYATPGQVRIEVWCHDLAGGPADAAFGVAYLRPPNR</sequence>
<feature type="region of interest" description="Disordered" evidence="5">
    <location>
        <begin position="365"/>
        <end position="429"/>
    </location>
</feature>
<dbReference type="STRING" id="1179773.BN6_82200"/>
<accession>K0KCY9</accession>
<dbReference type="GO" id="GO:0016987">
    <property type="term" value="F:sigma factor activity"/>
    <property type="evidence" value="ECO:0007669"/>
    <property type="project" value="UniProtKB-KW"/>
</dbReference>
<feature type="compositionally biased region" description="Pro residues" evidence="5">
    <location>
        <begin position="388"/>
        <end position="427"/>
    </location>
</feature>
<dbReference type="GO" id="GO:0003677">
    <property type="term" value="F:DNA binding"/>
    <property type="evidence" value="ECO:0007669"/>
    <property type="project" value="UniProtKB-KW"/>
</dbReference>
<reference evidence="7 8" key="1">
    <citation type="journal article" date="2012" name="BMC Genomics">
        <title>Complete genome sequence of Saccharothrix espanaensis DSM 44229T and comparison to the other completely sequenced Pseudonocardiaceae.</title>
        <authorList>
            <person name="Strobel T."/>
            <person name="Al-Dilaimi A."/>
            <person name="Blom J."/>
            <person name="Gessner A."/>
            <person name="Kalinowski J."/>
            <person name="Luzhetska M."/>
            <person name="Puhler A."/>
            <person name="Szczepanowski R."/>
            <person name="Bechthold A."/>
            <person name="Ruckert C."/>
        </authorList>
    </citation>
    <scope>NUCLEOTIDE SEQUENCE [LARGE SCALE GENOMIC DNA]</scope>
    <source>
        <strain evidence="8">ATCC 51144 / DSM 44229 / JCM 9112 / NBRC 15066 / NRRL 15764</strain>
    </source>
</reference>
<feature type="domain" description="RNA polymerase sigma-70 region 2" evidence="6">
    <location>
        <begin position="23"/>
        <end position="89"/>
    </location>
</feature>
<keyword evidence="1" id="KW-0805">Transcription regulation</keyword>
<name>K0KCY9_SACES</name>
<evidence type="ECO:0000256" key="1">
    <source>
        <dbReference type="ARBA" id="ARBA00023015"/>
    </source>
</evidence>
<dbReference type="SUPFAM" id="SSF88946">
    <property type="entry name" value="Sigma2 domain of RNA polymerase sigma factors"/>
    <property type="match status" value="1"/>
</dbReference>
<gene>
    <name evidence="7" type="ordered locus">BN6_82200</name>
</gene>
<dbReference type="OrthoDB" id="3652110at2"/>
<keyword evidence="8" id="KW-1185">Reference proteome</keyword>
<dbReference type="InterPro" id="IPR039425">
    <property type="entry name" value="RNA_pol_sigma-70-like"/>
</dbReference>
<dbReference type="Proteomes" id="UP000006281">
    <property type="component" value="Chromosome"/>
</dbReference>
<dbReference type="AlphaFoldDB" id="K0KCY9"/>
<dbReference type="PATRIC" id="fig|1179773.3.peg.8297"/>
<dbReference type="RefSeq" id="WP_015105544.1">
    <property type="nucleotide sequence ID" value="NC_019673.1"/>
</dbReference>
<dbReference type="eggNOG" id="COG1595">
    <property type="taxonomic scope" value="Bacteria"/>
</dbReference>
<evidence type="ECO:0000256" key="4">
    <source>
        <dbReference type="ARBA" id="ARBA00023163"/>
    </source>
</evidence>